<organism evidence="2 3">
    <name type="scientific">Bartonella apis</name>
    <dbReference type="NCBI Taxonomy" id="1686310"/>
    <lineage>
        <taxon>Bacteria</taxon>
        <taxon>Pseudomonadati</taxon>
        <taxon>Pseudomonadota</taxon>
        <taxon>Alphaproteobacteria</taxon>
        <taxon>Hyphomicrobiales</taxon>
        <taxon>Bartonellaceae</taxon>
        <taxon>Bartonella</taxon>
    </lineage>
</organism>
<evidence type="ECO:0000313" key="3">
    <source>
        <dbReference type="Proteomes" id="UP000187344"/>
    </source>
</evidence>
<name>A0A1R0F929_9HYPH</name>
<sequence>MLNYRILLLVFVCIFSVSCTNSKKNDINSDEAVNFFQNTISQKGAAIAVRVVYEGRFCQSTTIRLRQIVGDRLDQKNYTNVYSGRDNYTIAGLPDKAISQTKWILGKSDKWFLGKVTFETISEKLTNKTIATAFSPIAPGDYILTGLECNIDANARVSMGENGHDTFFSDLFSREKLPVAGANFIHIDKNELVDAGILDIRHQSSHSFLFGSNTGTAEGSVTSARFQDYLNSHFADLAKKIKFTSFEVEKSLASAPQENTEKK</sequence>
<gene>
    <name evidence="2" type="ORF">PEB0149_009050</name>
</gene>
<dbReference type="Proteomes" id="UP000187344">
    <property type="component" value="Unassembled WGS sequence"/>
</dbReference>
<dbReference type="AlphaFoldDB" id="A0A1R0F929"/>
<keyword evidence="3" id="KW-1185">Reference proteome</keyword>
<protein>
    <recommendedName>
        <fullName evidence="4">Lipoprotein</fullName>
    </recommendedName>
</protein>
<feature type="signal peptide" evidence="1">
    <location>
        <begin position="1"/>
        <end position="19"/>
    </location>
</feature>
<reference evidence="2 3" key="1">
    <citation type="submission" date="2016-12" db="EMBL/GenBank/DDBJ databases">
        <title>Comparative genomics of Bartonella apis.</title>
        <authorList>
            <person name="Engel P."/>
        </authorList>
    </citation>
    <scope>NUCLEOTIDE SEQUENCE [LARGE SCALE GENOMIC DNA]</scope>
    <source>
        <strain evidence="2 3">PEB0149</strain>
    </source>
</reference>
<evidence type="ECO:0008006" key="4">
    <source>
        <dbReference type="Google" id="ProtNLM"/>
    </source>
</evidence>
<evidence type="ECO:0000313" key="2">
    <source>
        <dbReference type="EMBL" id="OLY43478.1"/>
    </source>
</evidence>
<evidence type="ECO:0000256" key="1">
    <source>
        <dbReference type="SAM" id="SignalP"/>
    </source>
</evidence>
<feature type="chain" id="PRO_5012728967" description="Lipoprotein" evidence="1">
    <location>
        <begin position="20"/>
        <end position="263"/>
    </location>
</feature>
<keyword evidence="1" id="KW-0732">Signal</keyword>
<accession>A0A1R0F929</accession>
<proteinExistence type="predicted"/>
<dbReference type="EMBL" id="LXYT01000002">
    <property type="protein sequence ID" value="OLY43478.1"/>
    <property type="molecule type" value="Genomic_DNA"/>
</dbReference>
<dbReference type="PROSITE" id="PS51257">
    <property type="entry name" value="PROKAR_LIPOPROTEIN"/>
    <property type="match status" value="1"/>
</dbReference>
<comment type="caution">
    <text evidence="2">The sequence shown here is derived from an EMBL/GenBank/DDBJ whole genome shotgun (WGS) entry which is preliminary data.</text>
</comment>